<evidence type="ECO:0000256" key="3">
    <source>
        <dbReference type="ARBA" id="ARBA00022475"/>
    </source>
</evidence>
<keyword evidence="4 9" id="KW-0812">Transmembrane</keyword>
<keyword evidence="5" id="KW-0029">Amino-acid transport</keyword>
<feature type="transmembrane region" description="Helical" evidence="9">
    <location>
        <begin position="138"/>
        <end position="160"/>
    </location>
</feature>
<evidence type="ECO:0000256" key="8">
    <source>
        <dbReference type="ARBA" id="ARBA00037998"/>
    </source>
</evidence>
<evidence type="ECO:0000256" key="7">
    <source>
        <dbReference type="ARBA" id="ARBA00023136"/>
    </source>
</evidence>
<comment type="caution">
    <text evidence="10">The sequence shown here is derived from an EMBL/GenBank/DDBJ whole genome shotgun (WGS) entry which is preliminary data.</text>
</comment>
<proteinExistence type="inferred from homology"/>
<evidence type="ECO:0000256" key="5">
    <source>
        <dbReference type="ARBA" id="ARBA00022970"/>
    </source>
</evidence>
<dbReference type="PANTHER" id="PTHR11795">
    <property type="entry name" value="BRANCHED-CHAIN AMINO ACID TRANSPORT SYSTEM PERMEASE PROTEIN LIVH"/>
    <property type="match status" value="1"/>
</dbReference>
<keyword evidence="7 9" id="KW-0472">Membrane</keyword>
<dbReference type="EMBL" id="WNZX01000001">
    <property type="protein sequence ID" value="MUG69259.1"/>
    <property type="molecule type" value="Genomic_DNA"/>
</dbReference>
<comment type="subcellular location">
    <subcellularLocation>
        <location evidence="1">Cell membrane</location>
        <topology evidence="1">Multi-pass membrane protein</topology>
    </subcellularLocation>
</comment>
<feature type="transmembrane region" description="Helical" evidence="9">
    <location>
        <begin position="62"/>
        <end position="80"/>
    </location>
</feature>
<dbReference type="CDD" id="cd06582">
    <property type="entry name" value="TM_PBP1_LivH_like"/>
    <property type="match status" value="1"/>
</dbReference>
<dbReference type="PANTHER" id="PTHR11795:SF450">
    <property type="entry name" value="ABC TRANSPORTER PERMEASE PROTEIN"/>
    <property type="match status" value="1"/>
</dbReference>
<dbReference type="InterPro" id="IPR001851">
    <property type="entry name" value="ABC_transp_permease"/>
</dbReference>
<dbReference type="GO" id="GO:0022857">
    <property type="term" value="F:transmembrane transporter activity"/>
    <property type="evidence" value="ECO:0007669"/>
    <property type="project" value="InterPro"/>
</dbReference>
<protein>
    <submittedName>
        <fullName evidence="10">Branched-chain amino acid ABC transporter permease</fullName>
    </submittedName>
</protein>
<reference evidence="10 11" key="1">
    <citation type="submission" date="2019-11" db="EMBL/GenBank/DDBJ databases">
        <title>Draft genome sequences of five Paenibacillus species of dairy origin.</title>
        <authorList>
            <person name="Olajide A.M."/>
            <person name="Chen S."/>
            <person name="Lapointe G."/>
        </authorList>
    </citation>
    <scope>NUCLEOTIDE SEQUENCE [LARGE SCALE GENOMIC DNA]</scope>
    <source>
        <strain evidence="10 11">2CS3</strain>
    </source>
</reference>
<name>A0A7X2Z6L1_9BACL</name>
<feature type="transmembrane region" description="Helical" evidence="9">
    <location>
        <begin position="191"/>
        <end position="212"/>
    </location>
</feature>
<accession>A0A7X2Z6L1</accession>
<evidence type="ECO:0000256" key="6">
    <source>
        <dbReference type="ARBA" id="ARBA00022989"/>
    </source>
</evidence>
<evidence type="ECO:0000256" key="4">
    <source>
        <dbReference type="ARBA" id="ARBA00022692"/>
    </source>
</evidence>
<dbReference type="GO" id="GO:0006865">
    <property type="term" value="P:amino acid transport"/>
    <property type="evidence" value="ECO:0007669"/>
    <property type="project" value="UniProtKB-KW"/>
</dbReference>
<dbReference type="AlphaFoldDB" id="A0A7X2Z6L1"/>
<feature type="transmembrane region" description="Helical" evidence="9">
    <location>
        <begin position="266"/>
        <end position="284"/>
    </location>
</feature>
<dbReference type="GO" id="GO:0005886">
    <property type="term" value="C:plasma membrane"/>
    <property type="evidence" value="ECO:0007669"/>
    <property type="project" value="UniProtKB-SubCell"/>
</dbReference>
<feature type="transmembrane region" description="Helical" evidence="9">
    <location>
        <begin position="6"/>
        <end position="28"/>
    </location>
</feature>
<dbReference type="Proteomes" id="UP000450917">
    <property type="component" value="Unassembled WGS sequence"/>
</dbReference>
<evidence type="ECO:0000256" key="9">
    <source>
        <dbReference type="SAM" id="Phobius"/>
    </source>
</evidence>
<dbReference type="Pfam" id="PF02653">
    <property type="entry name" value="BPD_transp_2"/>
    <property type="match status" value="1"/>
</dbReference>
<evidence type="ECO:0000313" key="10">
    <source>
        <dbReference type="EMBL" id="MUG69259.1"/>
    </source>
</evidence>
<keyword evidence="6 9" id="KW-1133">Transmembrane helix</keyword>
<feature type="transmembrane region" description="Helical" evidence="9">
    <location>
        <begin position="92"/>
        <end position="118"/>
    </location>
</feature>
<organism evidence="10 11">
    <name type="scientific">Paenibacillus validus</name>
    <dbReference type="NCBI Taxonomy" id="44253"/>
    <lineage>
        <taxon>Bacteria</taxon>
        <taxon>Bacillati</taxon>
        <taxon>Bacillota</taxon>
        <taxon>Bacilli</taxon>
        <taxon>Bacillales</taxon>
        <taxon>Paenibacillaceae</taxon>
        <taxon>Paenibacillus</taxon>
    </lineage>
</organism>
<gene>
    <name evidence="10" type="ORF">GNP93_01070</name>
</gene>
<dbReference type="InterPro" id="IPR052157">
    <property type="entry name" value="BCAA_transport_permease"/>
</dbReference>
<keyword evidence="11" id="KW-1185">Reference proteome</keyword>
<dbReference type="RefSeq" id="WP_155613800.1">
    <property type="nucleotide sequence ID" value="NZ_WNZX01000001.1"/>
</dbReference>
<keyword evidence="2" id="KW-0813">Transport</keyword>
<keyword evidence="3" id="KW-1003">Cell membrane</keyword>
<evidence type="ECO:0000256" key="1">
    <source>
        <dbReference type="ARBA" id="ARBA00004651"/>
    </source>
</evidence>
<sequence length="292" mass="30816">MDFAQFLQFLITGLTVGSIYALLAIGFVTIYNTTGILNFAQGEFAMIGAMSCISLIGFGLPMFAAIPIAILFTAFIGLFIERTLIKPARKSAPVTLVVITIGLSIFLKGLGLIIWGTYPKTLSPIVQIKPIHFLGAVINPQSLFIFAILIVLLALLYFFFDKTFIGSALRASETNPRAASLMGINTQAMSGLSFTLAAALGAIAGIIIAPLTDATYEMGFLIGLKGFVAMVIGGMNNISGAVMGGLVLGVVEAFSSGLLSSTYSDAISFTVLLLVLFFRPNGLFGKATGLRV</sequence>
<comment type="similarity">
    <text evidence="8">Belongs to the binding-protein-dependent transport system permease family. LivHM subfamily.</text>
</comment>
<evidence type="ECO:0000256" key="2">
    <source>
        <dbReference type="ARBA" id="ARBA00022448"/>
    </source>
</evidence>
<evidence type="ECO:0000313" key="11">
    <source>
        <dbReference type="Proteomes" id="UP000450917"/>
    </source>
</evidence>